<feature type="compositionally biased region" description="Low complexity" evidence="2">
    <location>
        <begin position="457"/>
        <end position="466"/>
    </location>
</feature>
<sequence length="707" mass="74526">MPKLVPPQSLLLQQLRHLRPRLLQMEEASSADCRTKRCACAVRSCCCCHKSHSDNGHDACLGADGVEASASMVALCAAAVGPPRSRVPPFGVRRSLLLSLRDIKRKSECLLSCPVIPSMAAASAAARRAAWWSLDAVSLAAGCPETGACVAAAVTSAVVGAGDADPWRRGLGAIPESLWFAAAARFQRVVNVWGHQQMPEEEMRLISLNPHQQHIVRDPAAVYVVRFVHSGSVLLTGGVDGLIKAWEPLPAKAFCTPVSPLAAEASTAAVEQECVCVGRPVVVQANDRDLRLYSLQQLLSSSAGNPGGLLSVEPLQRYPWGPAFFPHAIDTTKVGCGGPWGHLVALGLDEDSSAEESSDEDGGPSFSCVGPRRLRRRSSSMVVYPAYHDAFPDVCFANGSSDLATASDDGGASGLEFLLEGEARRLVCSIQGGLGSKRQQKKPTERGDGPLSSAYPSSSGESLSDASEGRANRATRLLHSNAYKVSPARRGGSRGTPQSPEFCVPLDCGVSVFCSTTGHRVGDALHGTLKRSVSLLRPHPATPDILLVASYGGDVCLLSLADAGALASSSREAVCDGRLPRSTAVNCSVLKRLRLGTQCCWLEGEWGPSGFAAALAHRFGCVSFFGCGEMPASAATLREQFLSTEFVSTTETPQGALIDSGSGLPLPLLPRGALLDAGGRSYPFHLQPPPPCVESLSIGEARRPQQQ</sequence>
<comment type="caution">
    <text evidence="3">The sequence shown here is derived from an EMBL/GenBank/DDBJ whole genome shotgun (WGS) entry which is preliminary data.</text>
</comment>
<dbReference type="AlphaFoldDB" id="A0A1D3D8D7"/>
<keyword evidence="4" id="KW-1185">Reference proteome</keyword>
<name>A0A1D3D8D7_9EIME</name>
<accession>A0A1D3D8D7</accession>
<evidence type="ECO:0000256" key="1">
    <source>
        <dbReference type="PROSITE-ProRule" id="PRU00221"/>
    </source>
</evidence>
<dbReference type="InParanoid" id="A0A1D3D8D7"/>
<evidence type="ECO:0000256" key="2">
    <source>
        <dbReference type="SAM" id="MobiDB-lite"/>
    </source>
</evidence>
<reference evidence="3 4" key="1">
    <citation type="journal article" date="2016" name="BMC Genomics">
        <title>Comparative genomics reveals Cyclospora cayetanensis possesses coccidia-like metabolism and invasion components but unique surface antigens.</title>
        <authorList>
            <person name="Liu S."/>
            <person name="Wang L."/>
            <person name="Zheng H."/>
            <person name="Xu Z."/>
            <person name="Roellig D.M."/>
            <person name="Li N."/>
            <person name="Frace M.A."/>
            <person name="Tang K."/>
            <person name="Arrowood M.J."/>
            <person name="Moss D.M."/>
            <person name="Zhang L."/>
            <person name="Feng Y."/>
            <person name="Xiao L."/>
        </authorList>
    </citation>
    <scope>NUCLEOTIDE SEQUENCE [LARGE SCALE GENOMIC DNA]</scope>
    <source>
        <strain evidence="3 4">CHN_HEN01</strain>
    </source>
</reference>
<proteinExistence type="predicted"/>
<feature type="region of interest" description="Disordered" evidence="2">
    <location>
        <begin position="351"/>
        <end position="370"/>
    </location>
</feature>
<dbReference type="VEuPathDB" id="ToxoDB:cyc_01808"/>
<dbReference type="Proteomes" id="UP000095192">
    <property type="component" value="Unassembled WGS sequence"/>
</dbReference>
<dbReference type="VEuPathDB" id="ToxoDB:LOC34618198"/>
<dbReference type="SUPFAM" id="SSF50978">
    <property type="entry name" value="WD40 repeat-like"/>
    <property type="match status" value="1"/>
</dbReference>
<dbReference type="PROSITE" id="PS50082">
    <property type="entry name" value="WD_REPEATS_2"/>
    <property type="match status" value="1"/>
</dbReference>
<dbReference type="InterPro" id="IPR001680">
    <property type="entry name" value="WD40_rpt"/>
</dbReference>
<evidence type="ECO:0000313" key="4">
    <source>
        <dbReference type="Proteomes" id="UP000095192"/>
    </source>
</evidence>
<feature type="region of interest" description="Disordered" evidence="2">
    <location>
        <begin position="433"/>
        <end position="471"/>
    </location>
</feature>
<evidence type="ECO:0000313" key="3">
    <source>
        <dbReference type="EMBL" id="OEH79720.1"/>
    </source>
</evidence>
<gene>
    <name evidence="3" type="ORF">cyc_01808</name>
</gene>
<organism evidence="3 4">
    <name type="scientific">Cyclospora cayetanensis</name>
    <dbReference type="NCBI Taxonomy" id="88456"/>
    <lineage>
        <taxon>Eukaryota</taxon>
        <taxon>Sar</taxon>
        <taxon>Alveolata</taxon>
        <taxon>Apicomplexa</taxon>
        <taxon>Conoidasida</taxon>
        <taxon>Coccidia</taxon>
        <taxon>Eucoccidiorida</taxon>
        <taxon>Eimeriorina</taxon>
        <taxon>Eimeriidae</taxon>
        <taxon>Cyclospora</taxon>
    </lineage>
</organism>
<feature type="compositionally biased region" description="Acidic residues" evidence="2">
    <location>
        <begin position="351"/>
        <end position="362"/>
    </location>
</feature>
<dbReference type="EMBL" id="JROU02000300">
    <property type="protein sequence ID" value="OEH79720.1"/>
    <property type="molecule type" value="Genomic_DNA"/>
</dbReference>
<dbReference type="InterPro" id="IPR036322">
    <property type="entry name" value="WD40_repeat_dom_sf"/>
</dbReference>
<protein>
    <submittedName>
        <fullName evidence="3">Wd repeat domain-containing protein</fullName>
    </submittedName>
</protein>
<keyword evidence="1" id="KW-0853">WD repeat</keyword>
<feature type="repeat" description="WD" evidence="1">
    <location>
        <begin position="215"/>
        <end position="247"/>
    </location>
</feature>